<evidence type="ECO:0000259" key="2">
    <source>
        <dbReference type="PROSITE" id="PS50828"/>
    </source>
</evidence>
<keyword evidence="4" id="KW-1185">Reference proteome</keyword>
<feature type="domain" description="Smr" evidence="2">
    <location>
        <begin position="167"/>
        <end position="248"/>
    </location>
</feature>
<dbReference type="InterPro" id="IPR002625">
    <property type="entry name" value="Smr_dom"/>
</dbReference>
<dbReference type="PANTHER" id="PTHR35562">
    <property type="entry name" value="DNA ENDONUCLEASE SMRA-RELATED"/>
    <property type="match status" value="1"/>
</dbReference>
<keyword evidence="3" id="KW-0378">Hydrolase</keyword>
<dbReference type="PROSITE" id="PS50828">
    <property type="entry name" value="SMR"/>
    <property type="match status" value="1"/>
</dbReference>
<dbReference type="Proteomes" id="UP000198575">
    <property type="component" value="Unassembled WGS sequence"/>
</dbReference>
<reference evidence="3 4" key="1">
    <citation type="submission" date="2016-10" db="EMBL/GenBank/DDBJ databases">
        <authorList>
            <person name="de Groot N.N."/>
        </authorList>
    </citation>
    <scope>NUCLEOTIDE SEQUENCE [LARGE SCALE GENOMIC DNA]</scope>
    <source>
        <strain evidence="3 4">CGMCC 1.7659</strain>
    </source>
</reference>
<accession>A0A1I4V4R1</accession>
<evidence type="ECO:0000256" key="1">
    <source>
        <dbReference type="SAM" id="MobiDB-lite"/>
    </source>
</evidence>
<dbReference type="InterPro" id="IPR036063">
    <property type="entry name" value="Smr_dom_sf"/>
</dbReference>
<name>A0A1I4V4R1_9GAMM</name>
<evidence type="ECO:0000313" key="4">
    <source>
        <dbReference type="Proteomes" id="UP000198575"/>
    </source>
</evidence>
<keyword evidence="3" id="KW-0540">Nuclease</keyword>
<gene>
    <name evidence="3" type="ORF">SAMN05216289_101122</name>
</gene>
<dbReference type="AlphaFoldDB" id="A0A1I4V4R1"/>
<feature type="region of interest" description="Disordered" evidence="1">
    <location>
        <begin position="55"/>
        <end position="80"/>
    </location>
</feature>
<dbReference type="GO" id="GO:0004520">
    <property type="term" value="F:DNA endonuclease activity"/>
    <property type="evidence" value="ECO:0007669"/>
    <property type="project" value="TreeGrafter"/>
</dbReference>
<organism evidence="3 4">
    <name type="scientific">Dokdonella immobilis</name>
    <dbReference type="NCBI Taxonomy" id="578942"/>
    <lineage>
        <taxon>Bacteria</taxon>
        <taxon>Pseudomonadati</taxon>
        <taxon>Pseudomonadota</taxon>
        <taxon>Gammaproteobacteria</taxon>
        <taxon>Lysobacterales</taxon>
        <taxon>Rhodanobacteraceae</taxon>
        <taxon>Dokdonella</taxon>
    </lineage>
</organism>
<dbReference type="Gene3D" id="3.30.1370.110">
    <property type="match status" value="1"/>
</dbReference>
<dbReference type="STRING" id="578942.SAMN05216289_101122"/>
<proteinExistence type="predicted"/>
<sequence>MRMPEHTGFAPEAERAKACIRGTTLRHQAPKTRPPGRVVASNLHSCNRSRMRIRQLRDATRQRQKSAKRATPDSAGADEAGTLFRQAIGEVRPLARNEETATEARKPVPQARQFEIDEAAVREELLSGPFDPGSIEMGDEILYLKPGHPARLLKQLRRGHFSIQAEIDLHQMSVAVARAAVAGFIDEAIRHREYCVRIVHGKGLRSAARGPVVKRMTEQLLRRRNDVVAFASALPAQGGTGAVLVLLQRD</sequence>
<evidence type="ECO:0000313" key="3">
    <source>
        <dbReference type="EMBL" id="SFM96189.1"/>
    </source>
</evidence>
<protein>
    <submittedName>
        <fullName evidence="3">DNA-nicking endonuclease, Smr domain</fullName>
    </submittedName>
</protein>
<dbReference type="PANTHER" id="PTHR35562:SF2">
    <property type="entry name" value="DNA ENDONUCLEASE SMRA-RELATED"/>
    <property type="match status" value="1"/>
</dbReference>
<dbReference type="EMBL" id="FOVF01000001">
    <property type="protein sequence ID" value="SFM96189.1"/>
    <property type="molecule type" value="Genomic_DNA"/>
</dbReference>
<dbReference type="Pfam" id="PF01713">
    <property type="entry name" value="Smr"/>
    <property type="match status" value="1"/>
</dbReference>
<dbReference type="SMART" id="SM00463">
    <property type="entry name" value="SMR"/>
    <property type="match status" value="1"/>
</dbReference>
<dbReference type="SUPFAM" id="SSF160443">
    <property type="entry name" value="SMR domain-like"/>
    <property type="match status" value="1"/>
</dbReference>
<keyword evidence="3" id="KW-0255">Endonuclease</keyword>